<proteinExistence type="predicted"/>
<dbReference type="AlphaFoldDB" id="A0A3B1E8R5"/>
<sequence>NPLDAGVVLPNAEGAFDGFDLVDLADLLGVSRVELDAGAAEPRVLDLREEARCERSWKRDGTVKRRSDGGMLSDRDAAAVGVS</sequence>
<feature type="region of interest" description="Disordered" evidence="1">
    <location>
        <begin position="58"/>
        <end position="83"/>
    </location>
</feature>
<dbReference type="EMBL" id="UOGK01000603">
    <property type="protein sequence ID" value="VAX41857.1"/>
    <property type="molecule type" value="Genomic_DNA"/>
</dbReference>
<accession>A0A3B1E8R5</accession>
<evidence type="ECO:0000256" key="1">
    <source>
        <dbReference type="SAM" id="MobiDB-lite"/>
    </source>
</evidence>
<reference evidence="2" key="1">
    <citation type="submission" date="2018-06" db="EMBL/GenBank/DDBJ databases">
        <authorList>
            <person name="Zhirakovskaya E."/>
        </authorList>
    </citation>
    <scope>NUCLEOTIDE SEQUENCE</scope>
</reference>
<protein>
    <submittedName>
        <fullName evidence="2">Uncharacterized protein</fullName>
    </submittedName>
</protein>
<feature type="compositionally biased region" description="Basic and acidic residues" evidence="1">
    <location>
        <begin position="58"/>
        <end position="77"/>
    </location>
</feature>
<name>A0A3B1E8R5_9ZZZZ</name>
<gene>
    <name evidence="2" type="ORF">MNBD_PLANCTO03-1892</name>
</gene>
<evidence type="ECO:0000313" key="2">
    <source>
        <dbReference type="EMBL" id="VAX41857.1"/>
    </source>
</evidence>
<organism evidence="2">
    <name type="scientific">hydrothermal vent metagenome</name>
    <dbReference type="NCBI Taxonomy" id="652676"/>
    <lineage>
        <taxon>unclassified sequences</taxon>
        <taxon>metagenomes</taxon>
        <taxon>ecological metagenomes</taxon>
    </lineage>
</organism>
<feature type="non-terminal residue" evidence="2">
    <location>
        <position position="1"/>
    </location>
</feature>